<feature type="domain" description="DDHD" evidence="2">
    <location>
        <begin position="481"/>
        <end position="658"/>
    </location>
</feature>
<protein>
    <recommendedName>
        <fullName evidence="2">DDHD domain-containing protein</fullName>
    </recommendedName>
</protein>
<dbReference type="GO" id="GO:0046872">
    <property type="term" value="F:metal ion binding"/>
    <property type="evidence" value="ECO:0007669"/>
    <property type="project" value="InterPro"/>
</dbReference>
<gene>
    <name evidence="3" type="ORF">FOL46_004664</name>
</gene>
<dbReference type="GO" id="GO:0005737">
    <property type="term" value="C:cytoplasm"/>
    <property type="evidence" value="ECO:0007669"/>
    <property type="project" value="TreeGrafter"/>
</dbReference>
<proteinExistence type="predicted"/>
<feature type="region of interest" description="Disordered" evidence="1">
    <location>
        <begin position="419"/>
        <end position="471"/>
    </location>
</feature>
<dbReference type="PANTHER" id="PTHR23509">
    <property type="entry name" value="PA-PL1 PHOSPHOLIPASE FAMILY"/>
    <property type="match status" value="1"/>
</dbReference>
<dbReference type="EMBL" id="JABANN010000284">
    <property type="protein sequence ID" value="KAF4663586.1"/>
    <property type="molecule type" value="Genomic_DNA"/>
</dbReference>
<dbReference type="GO" id="GO:0004620">
    <property type="term" value="F:phospholipase activity"/>
    <property type="evidence" value="ECO:0007669"/>
    <property type="project" value="TreeGrafter"/>
</dbReference>
<dbReference type="PANTHER" id="PTHR23509:SF10">
    <property type="entry name" value="LD21067P"/>
    <property type="match status" value="1"/>
</dbReference>
<comment type="caution">
    <text evidence="3">The sequence shown here is derived from an EMBL/GenBank/DDBJ whole genome shotgun (WGS) entry which is preliminary data.</text>
</comment>
<organism evidence="3 4">
    <name type="scientific">Perkinsus olseni</name>
    <name type="common">Perkinsus atlanticus</name>
    <dbReference type="NCBI Taxonomy" id="32597"/>
    <lineage>
        <taxon>Eukaryota</taxon>
        <taxon>Sar</taxon>
        <taxon>Alveolata</taxon>
        <taxon>Perkinsozoa</taxon>
        <taxon>Perkinsea</taxon>
        <taxon>Perkinsida</taxon>
        <taxon>Perkinsidae</taxon>
        <taxon>Perkinsus</taxon>
    </lineage>
</organism>
<evidence type="ECO:0000259" key="2">
    <source>
        <dbReference type="PROSITE" id="PS51043"/>
    </source>
</evidence>
<feature type="compositionally biased region" description="Low complexity" evidence="1">
    <location>
        <begin position="435"/>
        <end position="451"/>
    </location>
</feature>
<dbReference type="Proteomes" id="UP000572268">
    <property type="component" value="Unassembled WGS sequence"/>
</dbReference>
<dbReference type="Pfam" id="PF02862">
    <property type="entry name" value="DDHD"/>
    <property type="match status" value="1"/>
</dbReference>
<dbReference type="PROSITE" id="PS51043">
    <property type="entry name" value="DDHD"/>
    <property type="match status" value="1"/>
</dbReference>
<dbReference type="Pfam" id="PF02825">
    <property type="entry name" value="WWE"/>
    <property type="match status" value="1"/>
</dbReference>
<dbReference type="InterPro" id="IPR004170">
    <property type="entry name" value="WWE_dom"/>
</dbReference>
<sequence length="1669" mass="181739">MSRPSPTQSVSSEGQPPRRSSNNSEGLDSDDDLPFFWVAKRREQEHFEVDFRCWRRFTPRDEASLEAAYLIGSQEAIPVEQGRYMVNLKTMTSHSVYWEEPVWPVMRSSWFWRPNYSTDLGVELISNSWSNDTSPPTLPPLPVDPYLCPFGPCDCELLEGAFEELRRELDSGPIDCELEDTPEHSKSIVQFTVTEKKKSAKRSTTPSSLPEPLTLDDYVIEHALYDTAKRLRLQVYRGYPVVEEPPADDDIPEDSPVWLCFLIHGIGEMLYNRGHVPEIGAPRCRSHCWRYRQLFGEKLKEDLNVTQEGVPARIELIPIEWGLSVHDSALDDQLESITLTSCGRVRTFANLAISDAFLYSQPARREGILDYVVKSMRQKYHLFCQNNPTFHPDVLSGRSAVCILGHSLGSVIGFDLLARQPPPESGEESSAPRKSTTNGSTGHTHAGAAASTDDDLNGRGPESPNGHVEASNPVVSDDFQLPFCPRVLFLLGSPLGLFLTIRNELLPGGALPTCRRVFNIFHPNDCVAYRVEPLVAPELSEVPPMYIPHRGGHRLHVAVKRLHSDVGSAFSNVGSTISRWFADPTQEKVAEQERKNKIECAMRDSIPNVKLNQGRRIDWVIQESVTEAASELWSAFGSHFSTGEALCGSLRPGVVTEQILKDILLAANNMAKVDYTVLDKERSKMICRKVDKLSDILVRISSILLSDLTADDCEMLLREYVVDGSALRRLVLGLAHEWGSKASTLVPWLRRLSLPPSPLLSDCLSGRMDEYLLELLDVIIDVHSEESGGADSLWFADFDLALRLVEALPSARDSDGIPGALKLLARLSREDYSLARLLSTPEGYVAPPADIDNFRDRLSTGLTSILASETTTKECIIKSLECASTLLTPQEHRPTNYRAHHKPCEWAAELLSSSNDPDVVAAAGTCVLSILRADPVLATSLKGCICPAALARLAKETSQCPSILASLAEVVLLTCEQQPHCLPDMVRAGVALARVGDLPRSHGILQKAANYSSCLRPGQSIELLNAVMDSLRSGIIDISILIPCLEAAIALQPSLPPEGGARMVHPLLEASAKSRSVSEGVAVCAKLADQLHEAAELPSIRELFMGSSELRLAILSVDGGGKLARSVLDGTLPTPLLPSSTSVKGLSCPPTAIQWQLALTMSPQLDSTRAVCLLAWLFFEVYACGGDVELPLTATTNLNACDVDFNLGLLLAALHASVGHSASRASLIELLSMASPSWEVEDCTLHAPEVIATIISFLAADVETAGPLACRRLLAVVSALVSKRPQLGRDHRIIEVASQCLNRAGQSLEEDRLLAHSMRQLVAAVPTASLDLCVQGPFIIKALSSVGLSSLPFDVTVCEDLLFLLSHCLEGSCSDAPQSRIMASMLRSCVHDLARSLSLANDEVLSPAAPLLLRLCTQASLHSRAEPDPYVMALAERSESGVCGVSYLLSVSALPSASAFSVVPPTVGIERAQWFLQWVRLLLAVNSASRVDSDLIQSLLVPVCETVVVAIEQVPCPVDVLVSATALWVTLRSFSEQALDSLSQEPALSAIASSGDCSQVALLVLILSIVVDPPLWFDLPSFVHQLVQPLINQISTAGSTMSLARRILRELLHLELLPVGAVPVVMRLLGKLEGVKGVSVRTNTGDDWVSTTCIVLANRICSALVEDES</sequence>
<name>A0A7J6LWN2_PEROL</name>
<dbReference type="InterPro" id="IPR004177">
    <property type="entry name" value="DDHD_dom"/>
</dbReference>
<reference evidence="3 4" key="1">
    <citation type="submission" date="2020-04" db="EMBL/GenBank/DDBJ databases">
        <title>Perkinsus olseni comparative genomics.</title>
        <authorList>
            <person name="Bogema D.R."/>
        </authorList>
    </citation>
    <scope>NUCLEOTIDE SEQUENCE [LARGE SCALE GENOMIC DNA]</scope>
    <source>
        <strain evidence="3">ATCC PRA-31</strain>
    </source>
</reference>
<dbReference type="InterPro" id="IPR058055">
    <property type="entry name" value="PA-PLA1"/>
</dbReference>
<accession>A0A7J6LWN2</accession>
<evidence type="ECO:0000313" key="4">
    <source>
        <dbReference type="Proteomes" id="UP000572268"/>
    </source>
</evidence>
<evidence type="ECO:0000313" key="3">
    <source>
        <dbReference type="EMBL" id="KAF4663586.1"/>
    </source>
</evidence>
<dbReference type="SMART" id="SM01127">
    <property type="entry name" value="DDHD"/>
    <property type="match status" value="1"/>
</dbReference>
<feature type="compositionally biased region" description="Polar residues" evidence="1">
    <location>
        <begin position="1"/>
        <end position="26"/>
    </location>
</feature>
<feature type="region of interest" description="Disordered" evidence="1">
    <location>
        <begin position="1"/>
        <end position="30"/>
    </location>
</feature>
<evidence type="ECO:0000256" key="1">
    <source>
        <dbReference type="SAM" id="MobiDB-lite"/>
    </source>
</evidence>